<dbReference type="GO" id="GO:0051782">
    <property type="term" value="P:negative regulation of cell division"/>
    <property type="evidence" value="ECO:0007669"/>
    <property type="project" value="TreeGrafter"/>
</dbReference>
<dbReference type="Proteomes" id="UP000216004">
    <property type="component" value="Unassembled WGS sequence"/>
</dbReference>
<name>A0A261EQZ3_9BIFI</name>
<keyword evidence="2" id="KW-0067">ATP-binding</keyword>
<reference evidence="3 4" key="1">
    <citation type="journal article" date="2017" name="BMC Genomics">
        <title>Comparative genomic and phylogenomic analyses of the Bifidobacteriaceae family.</title>
        <authorList>
            <person name="Lugli G.A."/>
            <person name="Milani C."/>
            <person name="Turroni F."/>
            <person name="Duranti S."/>
            <person name="Mancabelli L."/>
            <person name="Mangifesta M."/>
            <person name="Ferrario C."/>
            <person name="Modesto M."/>
            <person name="Mattarelli P."/>
            <person name="Jiri K."/>
            <person name="van Sinderen D."/>
            <person name="Ventura M."/>
        </authorList>
    </citation>
    <scope>NUCLEOTIDE SEQUENCE [LARGE SCALE GENOMIC DNA]</scope>
    <source>
        <strain evidence="3 4">DSM 22924</strain>
    </source>
</reference>
<dbReference type="GO" id="GO:0005829">
    <property type="term" value="C:cytosol"/>
    <property type="evidence" value="ECO:0007669"/>
    <property type="project" value="TreeGrafter"/>
</dbReference>
<proteinExistence type="predicted"/>
<evidence type="ECO:0000256" key="2">
    <source>
        <dbReference type="ARBA" id="ARBA00022840"/>
    </source>
</evidence>
<dbReference type="InterPro" id="IPR050625">
    <property type="entry name" value="ParA/MinD_ATPase"/>
</dbReference>
<evidence type="ECO:0000256" key="1">
    <source>
        <dbReference type="ARBA" id="ARBA00022741"/>
    </source>
</evidence>
<comment type="caution">
    <text evidence="3">The sequence shown here is derived from an EMBL/GenBank/DDBJ whole genome shotgun (WGS) entry which is preliminary data.</text>
</comment>
<dbReference type="PANTHER" id="PTHR43384">
    <property type="entry name" value="SEPTUM SITE-DETERMINING PROTEIN MIND HOMOLOG, CHLOROPLASTIC-RELATED"/>
    <property type="match status" value="1"/>
</dbReference>
<dbReference type="PANTHER" id="PTHR43384:SF6">
    <property type="entry name" value="SEPTUM SITE-DETERMINING PROTEIN MIND HOMOLOG, CHLOROPLASTIC"/>
    <property type="match status" value="1"/>
</dbReference>
<dbReference type="SUPFAM" id="SSF52540">
    <property type="entry name" value="P-loop containing nucleoside triphosphate hydrolases"/>
    <property type="match status" value="1"/>
</dbReference>
<dbReference type="Gene3D" id="3.40.50.300">
    <property type="entry name" value="P-loop containing nucleotide triphosphate hydrolases"/>
    <property type="match status" value="1"/>
</dbReference>
<evidence type="ECO:0000313" key="3">
    <source>
        <dbReference type="EMBL" id="OZG49277.1"/>
    </source>
</evidence>
<evidence type="ECO:0008006" key="5">
    <source>
        <dbReference type="Google" id="ProtNLM"/>
    </source>
</evidence>
<gene>
    <name evidence="3" type="ORF">BOCO_1086</name>
</gene>
<dbReference type="GO" id="GO:0009898">
    <property type="term" value="C:cytoplasmic side of plasma membrane"/>
    <property type="evidence" value="ECO:0007669"/>
    <property type="project" value="TreeGrafter"/>
</dbReference>
<dbReference type="AlphaFoldDB" id="A0A261EQZ3"/>
<keyword evidence="4" id="KW-1185">Reference proteome</keyword>
<evidence type="ECO:0000313" key="4">
    <source>
        <dbReference type="Proteomes" id="UP000216004"/>
    </source>
</evidence>
<dbReference type="EMBL" id="MWWS01000005">
    <property type="protein sequence ID" value="OZG49277.1"/>
    <property type="molecule type" value="Genomic_DNA"/>
</dbReference>
<dbReference type="InterPro" id="IPR027417">
    <property type="entry name" value="P-loop_NTPase"/>
</dbReference>
<accession>A0A261EQZ3</accession>
<dbReference type="GO" id="GO:0016887">
    <property type="term" value="F:ATP hydrolysis activity"/>
    <property type="evidence" value="ECO:0007669"/>
    <property type="project" value="TreeGrafter"/>
</dbReference>
<sequence length="337" mass="37231">MTCNGDMTHTHYMCTAAGNVSRQAQTSVSKYRANGLVPRTPVYAPSEVHKRNPTSNNSVQEQERAVRSLVFLTACPGVGLTTSLALCASHLQKRGHQCALLDLDLEAGGMDVLLGLESDPGLRLNDIEAPLGRIDAAALDHEVLKWEGMNVLSCDPWKGDPPQWWDIEAALKALSQSNDIVLIDGGRGQCIEQLELLEDQPCVLLVELSILGLARTQSFLMNMAESKVNSSTSQGPVRDFSYWKRCMQEKVHVVAVDPRGLRGSPPVSRIEAEDFLECKIVASFKPQQQLTSDLLRGLGVRRLPRAYRKSIAELCYQIEEWVALDHAIRPKSIGFWG</sequence>
<protein>
    <recommendedName>
        <fullName evidence="5">CobQ/CobB/MinD/ParA nucleotide binding domain-containing protein</fullName>
    </recommendedName>
</protein>
<organism evidence="3 4">
    <name type="scientific">Bombiscardovia coagulans</name>
    <dbReference type="NCBI Taxonomy" id="686666"/>
    <lineage>
        <taxon>Bacteria</taxon>
        <taxon>Bacillati</taxon>
        <taxon>Actinomycetota</taxon>
        <taxon>Actinomycetes</taxon>
        <taxon>Bifidobacteriales</taxon>
        <taxon>Bifidobacteriaceae</taxon>
        <taxon>Bombiscardovia</taxon>
    </lineage>
</organism>
<dbReference type="GO" id="GO:0005524">
    <property type="term" value="F:ATP binding"/>
    <property type="evidence" value="ECO:0007669"/>
    <property type="project" value="UniProtKB-KW"/>
</dbReference>
<keyword evidence="1" id="KW-0547">Nucleotide-binding</keyword>